<dbReference type="EMBL" id="GL732539">
    <property type="protein sequence ID" value="EFX82712.1"/>
    <property type="molecule type" value="Genomic_DNA"/>
</dbReference>
<dbReference type="Proteomes" id="UP000000305">
    <property type="component" value="Unassembled WGS sequence"/>
</dbReference>
<protein>
    <submittedName>
        <fullName evidence="1">Uncharacterized protein</fullName>
    </submittedName>
</protein>
<gene>
    <name evidence="1" type="ORF">DAPPUDRAFT_223767</name>
</gene>
<dbReference type="OMA" id="RCEWEND"/>
<evidence type="ECO:0000313" key="2">
    <source>
        <dbReference type="Proteomes" id="UP000000305"/>
    </source>
</evidence>
<name>E9GDC0_DAPPU</name>
<dbReference type="OrthoDB" id="10001438at2759"/>
<reference evidence="1 2" key="1">
    <citation type="journal article" date="2011" name="Science">
        <title>The ecoresponsive genome of Daphnia pulex.</title>
        <authorList>
            <person name="Colbourne J.K."/>
            <person name="Pfrender M.E."/>
            <person name="Gilbert D."/>
            <person name="Thomas W.K."/>
            <person name="Tucker A."/>
            <person name="Oakley T.H."/>
            <person name="Tokishita S."/>
            <person name="Aerts A."/>
            <person name="Arnold G.J."/>
            <person name="Basu M.K."/>
            <person name="Bauer D.J."/>
            <person name="Caceres C.E."/>
            <person name="Carmel L."/>
            <person name="Casola C."/>
            <person name="Choi J.H."/>
            <person name="Detter J.C."/>
            <person name="Dong Q."/>
            <person name="Dusheyko S."/>
            <person name="Eads B.D."/>
            <person name="Frohlich T."/>
            <person name="Geiler-Samerotte K.A."/>
            <person name="Gerlach D."/>
            <person name="Hatcher P."/>
            <person name="Jogdeo S."/>
            <person name="Krijgsveld J."/>
            <person name="Kriventseva E.V."/>
            <person name="Kultz D."/>
            <person name="Laforsch C."/>
            <person name="Lindquist E."/>
            <person name="Lopez J."/>
            <person name="Manak J.R."/>
            <person name="Muller J."/>
            <person name="Pangilinan J."/>
            <person name="Patwardhan R.P."/>
            <person name="Pitluck S."/>
            <person name="Pritham E.J."/>
            <person name="Rechtsteiner A."/>
            <person name="Rho M."/>
            <person name="Rogozin I.B."/>
            <person name="Sakarya O."/>
            <person name="Salamov A."/>
            <person name="Schaack S."/>
            <person name="Shapiro H."/>
            <person name="Shiga Y."/>
            <person name="Skalitzky C."/>
            <person name="Smith Z."/>
            <person name="Souvorov A."/>
            <person name="Sung W."/>
            <person name="Tang Z."/>
            <person name="Tsuchiya D."/>
            <person name="Tu H."/>
            <person name="Vos H."/>
            <person name="Wang M."/>
            <person name="Wolf Y.I."/>
            <person name="Yamagata H."/>
            <person name="Yamada T."/>
            <person name="Ye Y."/>
            <person name="Shaw J.R."/>
            <person name="Andrews J."/>
            <person name="Crease T.J."/>
            <person name="Tang H."/>
            <person name="Lucas S.M."/>
            <person name="Robertson H.M."/>
            <person name="Bork P."/>
            <person name="Koonin E.V."/>
            <person name="Zdobnov E.M."/>
            <person name="Grigoriev I.V."/>
            <person name="Lynch M."/>
            <person name="Boore J.L."/>
        </authorList>
    </citation>
    <scope>NUCLEOTIDE SEQUENCE [LARGE SCALE GENOMIC DNA]</scope>
</reference>
<evidence type="ECO:0000313" key="1">
    <source>
        <dbReference type="EMBL" id="EFX82712.1"/>
    </source>
</evidence>
<dbReference type="InParanoid" id="E9GDC0"/>
<dbReference type="AlphaFoldDB" id="E9GDC0"/>
<keyword evidence="2" id="KW-1185">Reference proteome</keyword>
<dbReference type="eggNOG" id="ENOG502SABF">
    <property type="taxonomic scope" value="Eukaryota"/>
</dbReference>
<sequence length="380" mass="43467">MPEANSRRLANYFQSHKLLIALAAFTLFLVLSLQVNQPKSSAESTIVKQQTLSYRLFGEKDSGRKAAPVNYVVFGSNTPNGESYRTYDYAFNLPLTALAWERLGFRSIVLIIGSRCEWENDPTLSLIISYLEARRATVIFVSAPLDYRPTLSQTARAFTVNFPEFPGSDGDFLITSDSDLWPLRKEHYSPRPGMDVVLVHAGCCGFFQMNNKSYPMYPMSNIGATVSTWRQIMNDNHSTAGDSESILNYLGDIFGEMMARSPVVVAQPTWYMDQRMTSIRLTEWMEKHGEASVYRVSDKGFSRLDRNDWNADRMSPENFTLKFDAHLPVKIYLPIQWNRVIRPLLNLMYGKDSWQTKWCEDYASEFSKKVTNYINFANVG</sequence>
<organism evidence="1 2">
    <name type="scientific">Daphnia pulex</name>
    <name type="common">Water flea</name>
    <dbReference type="NCBI Taxonomy" id="6669"/>
    <lineage>
        <taxon>Eukaryota</taxon>
        <taxon>Metazoa</taxon>
        <taxon>Ecdysozoa</taxon>
        <taxon>Arthropoda</taxon>
        <taxon>Crustacea</taxon>
        <taxon>Branchiopoda</taxon>
        <taxon>Diplostraca</taxon>
        <taxon>Cladocera</taxon>
        <taxon>Anomopoda</taxon>
        <taxon>Daphniidae</taxon>
        <taxon>Daphnia</taxon>
    </lineage>
</organism>
<accession>E9GDC0</accession>
<dbReference type="PhylomeDB" id="E9GDC0"/>
<dbReference type="KEGG" id="dpx:DAPPUDRAFT_223767"/>
<dbReference type="HOGENOM" id="CLU_754927_0_0_1"/>
<proteinExistence type="predicted"/>